<comment type="caution">
    <text evidence="1">The sequence shown here is derived from an EMBL/GenBank/DDBJ whole genome shotgun (WGS) entry which is preliminary data.</text>
</comment>
<keyword evidence="2" id="KW-1185">Reference proteome</keyword>
<dbReference type="EMBL" id="JAFNEN010000049">
    <property type="protein sequence ID" value="KAG8197850.1"/>
    <property type="molecule type" value="Genomic_DNA"/>
</dbReference>
<organism evidence="1 2">
    <name type="scientific">Oedothorax gibbosus</name>
    <dbReference type="NCBI Taxonomy" id="931172"/>
    <lineage>
        <taxon>Eukaryota</taxon>
        <taxon>Metazoa</taxon>
        <taxon>Ecdysozoa</taxon>
        <taxon>Arthropoda</taxon>
        <taxon>Chelicerata</taxon>
        <taxon>Arachnida</taxon>
        <taxon>Araneae</taxon>
        <taxon>Araneomorphae</taxon>
        <taxon>Entelegynae</taxon>
        <taxon>Araneoidea</taxon>
        <taxon>Linyphiidae</taxon>
        <taxon>Erigoninae</taxon>
        <taxon>Oedothorax</taxon>
    </lineage>
</organism>
<protein>
    <submittedName>
        <fullName evidence="1">Uncharacterized protein</fullName>
    </submittedName>
</protein>
<evidence type="ECO:0000313" key="2">
    <source>
        <dbReference type="Proteomes" id="UP000827092"/>
    </source>
</evidence>
<name>A0AAV6VMD3_9ARAC</name>
<sequence length="103" mass="11087">MATACTSILWGHSSRSNRTYIFFSYQVVLNPFGPFLISPNSGTSTTKHTCHPILALDTCCPPRVIPVCSLRVISVGVPLINNGCFCPPHPINKGSTPSERGSI</sequence>
<gene>
    <name evidence="1" type="ORF">JTE90_020127</name>
</gene>
<accession>A0AAV6VMD3</accession>
<reference evidence="1 2" key="1">
    <citation type="journal article" date="2022" name="Nat. Ecol. Evol.">
        <title>A masculinizing supergene underlies an exaggerated male reproductive morph in a spider.</title>
        <authorList>
            <person name="Hendrickx F."/>
            <person name="De Corte Z."/>
            <person name="Sonet G."/>
            <person name="Van Belleghem S.M."/>
            <person name="Kostlbacher S."/>
            <person name="Vangestel C."/>
        </authorList>
    </citation>
    <scope>NUCLEOTIDE SEQUENCE [LARGE SCALE GENOMIC DNA]</scope>
    <source>
        <strain evidence="1">W744_W776</strain>
    </source>
</reference>
<dbReference type="Proteomes" id="UP000827092">
    <property type="component" value="Unassembled WGS sequence"/>
</dbReference>
<dbReference type="AlphaFoldDB" id="A0AAV6VMD3"/>
<evidence type="ECO:0000313" key="1">
    <source>
        <dbReference type="EMBL" id="KAG8197850.1"/>
    </source>
</evidence>
<proteinExistence type="predicted"/>